<evidence type="ECO:0000256" key="4">
    <source>
        <dbReference type="RuleBase" id="RU003485"/>
    </source>
</evidence>
<name>A0A0G4FEX0_9ALVE</name>
<dbReference type="HAMAP" id="MF_00531">
    <property type="entry name" value="Ribosomal_uS19"/>
    <property type="match status" value="1"/>
</dbReference>
<evidence type="ECO:0008006" key="6">
    <source>
        <dbReference type="Google" id="ProtNLM"/>
    </source>
</evidence>
<dbReference type="Gene3D" id="3.30.860.10">
    <property type="entry name" value="30s Ribosomal Protein S19, Chain A"/>
    <property type="match status" value="1"/>
</dbReference>
<dbReference type="PANTHER" id="PTHR11880">
    <property type="entry name" value="RIBOSOMAL PROTEIN S19P FAMILY MEMBER"/>
    <property type="match status" value="1"/>
</dbReference>
<evidence type="ECO:0000256" key="1">
    <source>
        <dbReference type="ARBA" id="ARBA00007345"/>
    </source>
</evidence>
<dbReference type="GO" id="GO:0006412">
    <property type="term" value="P:translation"/>
    <property type="evidence" value="ECO:0007669"/>
    <property type="project" value="InterPro"/>
</dbReference>
<dbReference type="InterPro" id="IPR020934">
    <property type="entry name" value="Ribosomal_uS19_CS"/>
</dbReference>
<dbReference type="PANTHER" id="PTHR11880:SF2">
    <property type="entry name" value="SMALL RIBOSOMAL SUBUNIT PROTEIN US19"/>
    <property type="match status" value="1"/>
</dbReference>
<dbReference type="GO" id="GO:0003723">
    <property type="term" value="F:RNA binding"/>
    <property type="evidence" value="ECO:0007669"/>
    <property type="project" value="InterPro"/>
</dbReference>
<evidence type="ECO:0000256" key="2">
    <source>
        <dbReference type="ARBA" id="ARBA00022980"/>
    </source>
</evidence>
<organism evidence="5">
    <name type="scientific">Chromera velia CCMP2878</name>
    <dbReference type="NCBI Taxonomy" id="1169474"/>
    <lineage>
        <taxon>Eukaryota</taxon>
        <taxon>Sar</taxon>
        <taxon>Alveolata</taxon>
        <taxon>Colpodellida</taxon>
        <taxon>Chromeraceae</taxon>
        <taxon>Chromera</taxon>
    </lineage>
</organism>
<dbReference type="PIRSF" id="PIRSF002144">
    <property type="entry name" value="Ribosomal_S19"/>
    <property type="match status" value="1"/>
</dbReference>
<dbReference type="VEuPathDB" id="CryptoDB:Cvel_16582"/>
<keyword evidence="2 4" id="KW-0689">Ribosomal protein</keyword>
<dbReference type="InterPro" id="IPR002222">
    <property type="entry name" value="Ribosomal_uS19"/>
</dbReference>
<dbReference type="GO" id="GO:0000028">
    <property type="term" value="P:ribosomal small subunit assembly"/>
    <property type="evidence" value="ECO:0007669"/>
    <property type="project" value="TreeGrafter"/>
</dbReference>
<dbReference type="PhylomeDB" id="A0A0G4FEX0"/>
<sequence>MAEGQQKQKRTFRTFTYRGVELDQLLDLALPDVVALFEARKRRKFSRGIGHKANVLIKKLRKSKKEAAFGEKPKVVNTHLRNMVVMPEMIGSIVGVYQGKIFFPVEIKPEMVGHYLGEFALTYKPCRHGKAGLGKGDKGFGYIPLK</sequence>
<dbReference type="NCBIfam" id="TIGR01025">
    <property type="entry name" value="uS19_arch"/>
    <property type="match status" value="1"/>
</dbReference>
<protein>
    <recommendedName>
        <fullName evidence="6">40S ribosomal protein S15</fullName>
    </recommendedName>
</protein>
<dbReference type="GO" id="GO:0022627">
    <property type="term" value="C:cytosolic small ribosomal subunit"/>
    <property type="evidence" value="ECO:0007669"/>
    <property type="project" value="TreeGrafter"/>
</dbReference>
<dbReference type="InterPro" id="IPR005713">
    <property type="entry name" value="Ribosomal_uS19_euk/arc"/>
</dbReference>
<keyword evidence="3 4" id="KW-0687">Ribonucleoprotein</keyword>
<reference evidence="5" key="1">
    <citation type="submission" date="2014-11" db="EMBL/GenBank/DDBJ databases">
        <authorList>
            <person name="Otto D Thomas"/>
            <person name="Naeem Raeece"/>
        </authorList>
    </citation>
    <scope>NUCLEOTIDE SEQUENCE</scope>
</reference>
<dbReference type="AlphaFoldDB" id="A0A0G4FEX0"/>
<comment type="similarity">
    <text evidence="1 4">Belongs to the universal ribosomal protein uS19 family.</text>
</comment>
<dbReference type="PROSITE" id="PS00323">
    <property type="entry name" value="RIBOSOMAL_S19"/>
    <property type="match status" value="1"/>
</dbReference>
<dbReference type="NCBIfam" id="NF003121">
    <property type="entry name" value="PRK04038.1"/>
    <property type="match status" value="1"/>
</dbReference>
<gene>
    <name evidence="5" type="ORF">Cvel_16582</name>
</gene>
<accession>A0A0G4FEX0</accession>
<dbReference type="InterPro" id="IPR023575">
    <property type="entry name" value="Ribosomal_uS19_SF"/>
</dbReference>
<dbReference type="FunFam" id="3.30.860.10:FF:000002">
    <property type="entry name" value="40S ribosomal protein S15"/>
    <property type="match status" value="1"/>
</dbReference>
<evidence type="ECO:0000256" key="3">
    <source>
        <dbReference type="ARBA" id="ARBA00023274"/>
    </source>
</evidence>
<dbReference type="GO" id="GO:0003735">
    <property type="term" value="F:structural constituent of ribosome"/>
    <property type="evidence" value="ECO:0007669"/>
    <property type="project" value="InterPro"/>
</dbReference>
<dbReference type="SUPFAM" id="SSF54570">
    <property type="entry name" value="Ribosomal protein S19"/>
    <property type="match status" value="1"/>
</dbReference>
<dbReference type="EMBL" id="CDMZ01000312">
    <property type="protein sequence ID" value="CEM11558.1"/>
    <property type="molecule type" value="Genomic_DNA"/>
</dbReference>
<dbReference type="Pfam" id="PF00203">
    <property type="entry name" value="Ribosomal_S19"/>
    <property type="match status" value="1"/>
</dbReference>
<proteinExistence type="inferred from homology"/>
<dbReference type="PRINTS" id="PR00975">
    <property type="entry name" value="RIBOSOMALS19"/>
</dbReference>
<evidence type="ECO:0000313" key="5">
    <source>
        <dbReference type="EMBL" id="CEM11558.1"/>
    </source>
</evidence>